<reference evidence="3" key="1">
    <citation type="submission" date="2022-02" db="EMBL/GenBank/DDBJ databases">
        <title>Acinetobacter A3.8 sp. nov., isolated from Sediment (Zhairuo Island).</title>
        <authorList>
            <person name="Zheng K."/>
        </authorList>
    </citation>
    <scope>NUCLEOTIDE SEQUENCE</scope>
    <source>
        <strain evidence="3">A3.8</strain>
    </source>
</reference>
<gene>
    <name evidence="3" type="ORF">MKI79_09205</name>
</gene>
<feature type="transmembrane region" description="Helical" evidence="2">
    <location>
        <begin position="33"/>
        <end position="53"/>
    </location>
</feature>
<keyword evidence="2" id="KW-0812">Transmembrane</keyword>
<dbReference type="RefSeq" id="WP_241572490.1">
    <property type="nucleotide sequence ID" value="NZ_JAKUML010000014.1"/>
</dbReference>
<accession>A0A9X1WY68</accession>
<comment type="caution">
    <text evidence="3">The sequence shown here is derived from an EMBL/GenBank/DDBJ whole genome shotgun (WGS) entry which is preliminary data.</text>
</comment>
<proteinExistence type="predicted"/>
<sequence length="257" mass="28026">MDYSEQTPSNPEENNNTQNSTAPKLPFWKSQSAILIAAILLAGGGFALGYGVGHKQGLTVVGFDQDAQELSEIVAKQKSALEAVSVSLNTSTQERDVAIQNAKELNEALGLANQDKGYAQSLSATYREKLRERGGLSLTIQNIKIKPLPSNAYEYVLDLVQVSPSKRRAVGRVEIRLIEGNEILTVPLESSNFNFDNFERLTGRWTMPSGFAPQFIEVHLKGSGDAVIQRFAWRRGAKDVTSSAFLGEIPQVAADAD</sequence>
<evidence type="ECO:0000256" key="1">
    <source>
        <dbReference type="SAM" id="MobiDB-lite"/>
    </source>
</evidence>
<evidence type="ECO:0000313" key="3">
    <source>
        <dbReference type="EMBL" id="MCJ8147075.1"/>
    </source>
</evidence>
<dbReference type="InterPro" id="IPR046703">
    <property type="entry name" value="DUF6776"/>
</dbReference>
<evidence type="ECO:0000313" key="4">
    <source>
        <dbReference type="Proteomes" id="UP001139701"/>
    </source>
</evidence>
<dbReference type="AlphaFoldDB" id="A0A9X1WY68"/>
<organism evidence="3 4">
    <name type="scientific">Acinetobacter sedimenti</name>
    <dbReference type="NCBI Taxonomy" id="2919922"/>
    <lineage>
        <taxon>Bacteria</taxon>
        <taxon>Pseudomonadati</taxon>
        <taxon>Pseudomonadota</taxon>
        <taxon>Gammaproteobacteria</taxon>
        <taxon>Moraxellales</taxon>
        <taxon>Moraxellaceae</taxon>
        <taxon>Acinetobacter</taxon>
    </lineage>
</organism>
<dbReference type="EMBL" id="JAKUML010000014">
    <property type="protein sequence ID" value="MCJ8147075.1"/>
    <property type="molecule type" value="Genomic_DNA"/>
</dbReference>
<dbReference type="Pfam" id="PF20567">
    <property type="entry name" value="DUF6776"/>
    <property type="match status" value="1"/>
</dbReference>
<dbReference type="Proteomes" id="UP001139701">
    <property type="component" value="Unassembled WGS sequence"/>
</dbReference>
<evidence type="ECO:0000256" key="2">
    <source>
        <dbReference type="SAM" id="Phobius"/>
    </source>
</evidence>
<feature type="compositionally biased region" description="Polar residues" evidence="1">
    <location>
        <begin position="1"/>
        <end position="22"/>
    </location>
</feature>
<protein>
    <submittedName>
        <fullName evidence="3">Uncharacterized protein</fullName>
    </submittedName>
</protein>
<keyword evidence="4" id="KW-1185">Reference proteome</keyword>
<feature type="region of interest" description="Disordered" evidence="1">
    <location>
        <begin position="1"/>
        <end position="23"/>
    </location>
</feature>
<keyword evidence="2" id="KW-1133">Transmembrane helix</keyword>
<name>A0A9X1WY68_9GAMM</name>
<keyword evidence="2" id="KW-0472">Membrane</keyword>